<evidence type="ECO:0000256" key="7">
    <source>
        <dbReference type="SAM" id="MobiDB-lite"/>
    </source>
</evidence>
<dbReference type="SMART" id="SM00717">
    <property type="entry name" value="SANT"/>
    <property type="match status" value="1"/>
</dbReference>
<evidence type="ECO:0000256" key="4">
    <source>
        <dbReference type="ARBA" id="ARBA00023163"/>
    </source>
</evidence>
<evidence type="ECO:0000256" key="3">
    <source>
        <dbReference type="ARBA" id="ARBA00023125"/>
    </source>
</evidence>
<dbReference type="PANTHER" id="PTHR21654">
    <property type="entry name" value="FI21293P1"/>
    <property type="match status" value="1"/>
</dbReference>
<feature type="compositionally biased region" description="Acidic residues" evidence="7">
    <location>
        <begin position="260"/>
        <end position="273"/>
    </location>
</feature>
<evidence type="ECO:0000256" key="1">
    <source>
        <dbReference type="ARBA" id="ARBA00004123"/>
    </source>
</evidence>
<evidence type="ECO:0000313" key="9">
    <source>
        <dbReference type="EMBL" id="KAF2605072.1"/>
    </source>
</evidence>
<dbReference type="Pfam" id="PF13837">
    <property type="entry name" value="Myb_DNA-bind_4"/>
    <property type="match status" value="1"/>
</dbReference>
<dbReference type="InterPro" id="IPR044822">
    <property type="entry name" value="Myb_DNA-bind_4"/>
</dbReference>
<dbReference type="CDD" id="cd12203">
    <property type="entry name" value="GT1"/>
    <property type="match status" value="1"/>
</dbReference>
<keyword evidence="5" id="KW-0539">Nucleus</keyword>
<keyword evidence="6" id="KW-0175">Coiled coil</keyword>
<organism evidence="9">
    <name type="scientific">Brassica cretica</name>
    <name type="common">Mustard</name>
    <dbReference type="NCBI Taxonomy" id="69181"/>
    <lineage>
        <taxon>Eukaryota</taxon>
        <taxon>Viridiplantae</taxon>
        <taxon>Streptophyta</taxon>
        <taxon>Embryophyta</taxon>
        <taxon>Tracheophyta</taxon>
        <taxon>Spermatophyta</taxon>
        <taxon>Magnoliopsida</taxon>
        <taxon>eudicotyledons</taxon>
        <taxon>Gunneridae</taxon>
        <taxon>Pentapetalae</taxon>
        <taxon>rosids</taxon>
        <taxon>malvids</taxon>
        <taxon>Brassicales</taxon>
        <taxon>Brassicaceae</taxon>
        <taxon>Brassiceae</taxon>
        <taxon>Brassica</taxon>
    </lineage>
</organism>
<dbReference type="PROSITE" id="PS50090">
    <property type="entry name" value="MYB_LIKE"/>
    <property type="match status" value="1"/>
</dbReference>
<evidence type="ECO:0000256" key="6">
    <source>
        <dbReference type="SAM" id="Coils"/>
    </source>
</evidence>
<evidence type="ECO:0000256" key="5">
    <source>
        <dbReference type="ARBA" id="ARBA00023242"/>
    </source>
</evidence>
<feature type="compositionally biased region" description="Low complexity" evidence="7">
    <location>
        <begin position="295"/>
        <end position="306"/>
    </location>
</feature>
<dbReference type="Gene3D" id="1.10.10.60">
    <property type="entry name" value="Homeodomain-like"/>
    <property type="match status" value="1"/>
</dbReference>
<sequence length="396" mass="46627">MCISTCRTLSLSFLCSPFNIFYRGNDERRSWLPVSSPALTPGDRVSTPARGGFFRDDLADFSSGKRWLLQTCLAGFVSGMRWLPQHRSWPAFRLTFIAHLRFLDMDQHQLHQLHYLNKHHHQLHPQSQTPELASPATGDRFPQWSVEETKELIAIRGELDQTFMETKRNKLLWEGVSNKMRNKSFLRSPEQCKCKWKNLVTRFKGCETMDEEIAKQQFPFYDDMQIIFASRMPRMLWAESEGGGGTSGATRKRSQSEQFSSDEEEENVNEELVDISNEPKTLNPKKNIAKKRKGGISNSSGGANNSVREVLDEFMRHQMRMENEWRERWEAREKERAEKEEEWRRKMEELEKERMAMERMWRDREEQRRSREDLRAEKRDSLINALLAKLTRDGSL</sequence>
<dbReference type="PANTHER" id="PTHR21654:SF66">
    <property type="entry name" value="TRIHELIX TRANSCRIPTION FACTOR GT-3B"/>
    <property type="match status" value="1"/>
</dbReference>
<protein>
    <recommendedName>
        <fullName evidence="8">Myb-like domain-containing protein</fullName>
    </recommendedName>
</protein>
<dbReference type="GO" id="GO:0003677">
    <property type="term" value="F:DNA binding"/>
    <property type="evidence" value="ECO:0007669"/>
    <property type="project" value="UniProtKB-KW"/>
</dbReference>
<keyword evidence="2" id="KW-0805">Transcription regulation</keyword>
<feature type="domain" description="Myb-like" evidence="8">
    <location>
        <begin position="144"/>
        <end position="200"/>
    </location>
</feature>
<dbReference type="GO" id="GO:0005634">
    <property type="term" value="C:nucleus"/>
    <property type="evidence" value="ECO:0007669"/>
    <property type="project" value="UniProtKB-SubCell"/>
</dbReference>
<name>A0A8S9LFH9_BRACR</name>
<comment type="subcellular location">
    <subcellularLocation>
        <location evidence="1">Nucleus</location>
    </subcellularLocation>
</comment>
<feature type="region of interest" description="Disordered" evidence="7">
    <location>
        <begin position="238"/>
        <end position="307"/>
    </location>
</feature>
<accession>A0A8S9LFH9</accession>
<keyword evidence="3" id="KW-0238">DNA-binding</keyword>
<comment type="caution">
    <text evidence="9">The sequence shown here is derived from an EMBL/GenBank/DDBJ whole genome shotgun (WGS) entry which is preliminary data.</text>
</comment>
<dbReference type="GO" id="GO:0006355">
    <property type="term" value="P:regulation of DNA-templated transcription"/>
    <property type="evidence" value="ECO:0007669"/>
    <property type="project" value="UniProtKB-ARBA"/>
</dbReference>
<evidence type="ECO:0000256" key="2">
    <source>
        <dbReference type="ARBA" id="ARBA00023015"/>
    </source>
</evidence>
<dbReference type="AlphaFoldDB" id="A0A8S9LFH9"/>
<dbReference type="EMBL" id="QGKY02000094">
    <property type="protein sequence ID" value="KAF2605072.1"/>
    <property type="molecule type" value="Genomic_DNA"/>
</dbReference>
<keyword evidence="4" id="KW-0804">Transcription</keyword>
<evidence type="ECO:0000259" key="8">
    <source>
        <dbReference type="PROSITE" id="PS50090"/>
    </source>
</evidence>
<proteinExistence type="predicted"/>
<gene>
    <name evidence="9" type="ORF">F2Q70_00024854</name>
</gene>
<dbReference type="FunFam" id="1.10.10.60:FF:000032">
    <property type="entry name" value="Zinc finger and SCAN domain-containing 20"/>
    <property type="match status" value="1"/>
</dbReference>
<dbReference type="InterPro" id="IPR001005">
    <property type="entry name" value="SANT/Myb"/>
</dbReference>
<reference evidence="9" key="1">
    <citation type="submission" date="2019-12" db="EMBL/GenBank/DDBJ databases">
        <title>Genome sequencing and annotation of Brassica cretica.</title>
        <authorList>
            <person name="Studholme D.J."/>
            <person name="Sarris P.F."/>
        </authorList>
    </citation>
    <scope>NUCLEOTIDE SEQUENCE</scope>
    <source>
        <strain evidence="9">PFS-102/07</strain>
        <tissue evidence="9">Leaf</tissue>
    </source>
</reference>
<feature type="coiled-coil region" evidence="6">
    <location>
        <begin position="333"/>
        <end position="367"/>
    </location>
</feature>